<dbReference type="STRING" id="1765655.AMR74_12190"/>
<accession>A0A0M9ARZ0</accession>
<dbReference type="RefSeq" id="WP_053772324.1">
    <property type="nucleotide sequence ID" value="NZ_LIST01000004.1"/>
</dbReference>
<evidence type="ECO:0000256" key="1">
    <source>
        <dbReference type="SAM" id="MobiDB-lite"/>
    </source>
</evidence>
<organism evidence="2 3">
    <name type="scientific">Halorubrum tropicale</name>
    <dbReference type="NCBI Taxonomy" id="1765655"/>
    <lineage>
        <taxon>Archaea</taxon>
        <taxon>Methanobacteriati</taxon>
        <taxon>Methanobacteriota</taxon>
        <taxon>Stenosarchaea group</taxon>
        <taxon>Halobacteria</taxon>
        <taxon>Halobacteriales</taxon>
        <taxon>Haloferacaceae</taxon>
        <taxon>Halorubrum</taxon>
    </lineage>
</organism>
<proteinExistence type="predicted"/>
<keyword evidence="3" id="KW-1185">Reference proteome</keyword>
<sequence>MPPRSRRSLLASVATGLAGGVAGCNARLDGLSASPPPVRLADLDPLYVADGVSLPDGAEPLTVGDPTGGRLALFPATDPDRDEALAALRGVTPVAVVGRDAQATLAALCAEDGRAYGLAGESWEPTTRVAAVVPYGEVLATHVFEGVGVPGGLPDALDRILNPPHAACEVDPELPGYPNGFDDRGRALGTAYVHGRNEAGRFTRRDALRIAPGPDRTRVVLSMRGTIRDRGGVDDGGDRYDADRIRLVASFDDPLHATAPPTGETDGLTVRREEDRGDDAVDHGFESTSDRTRRGFTACQRSILTPVETPDPFSYVANARFRWRDARLVREDDYWHHHTPGQAVWYPDGGPRS</sequence>
<dbReference type="EMBL" id="LIST01000004">
    <property type="protein sequence ID" value="KOX96281.1"/>
    <property type="molecule type" value="Genomic_DNA"/>
</dbReference>
<evidence type="ECO:0000313" key="3">
    <source>
        <dbReference type="Proteomes" id="UP000037747"/>
    </source>
</evidence>
<name>A0A0M9ARZ0_9EURY</name>
<feature type="region of interest" description="Disordered" evidence="1">
    <location>
        <begin position="254"/>
        <end position="292"/>
    </location>
</feature>
<evidence type="ECO:0000313" key="2">
    <source>
        <dbReference type="EMBL" id="KOX96281.1"/>
    </source>
</evidence>
<dbReference type="Proteomes" id="UP000037747">
    <property type="component" value="Unassembled WGS sequence"/>
</dbReference>
<dbReference type="PATRIC" id="fig|1705389.3.peg.3984"/>
<dbReference type="OrthoDB" id="282780at2157"/>
<protein>
    <submittedName>
        <fullName evidence="2">Uncharacterized protein</fullName>
    </submittedName>
</protein>
<gene>
    <name evidence="2" type="ORF">AMR74_12190</name>
</gene>
<dbReference type="PROSITE" id="PS51257">
    <property type="entry name" value="PROKAR_LIPOPROTEIN"/>
    <property type="match status" value="1"/>
</dbReference>
<feature type="compositionally biased region" description="Basic and acidic residues" evidence="1">
    <location>
        <begin position="269"/>
        <end position="292"/>
    </location>
</feature>
<dbReference type="AlphaFoldDB" id="A0A0M9ARZ0"/>
<reference evidence="2 3" key="1">
    <citation type="submission" date="2015-08" db="EMBL/GenBank/DDBJ databases">
        <title>Genomes of Isolates from Cabo Rojo, PR.</title>
        <authorList>
            <person name="Sanchez-Nieves R.L."/>
            <person name="Montalvo-Rodriguez R."/>
        </authorList>
    </citation>
    <scope>NUCLEOTIDE SEQUENCE [LARGE SCALE GENOMIC DNA]</scope>
    <source>
        <strain evidence="2 3">5</strain>
    </source>
</reference>
<comment type="caution">
    <text evidence="2">The sequence shown here is derived from an EMBL/GenBank/DDBJ whole genome shotgun (WGS) entry which is preliminary data.</text>
</comment>